<accession>A0ABS0VPW5</accession>
<keyword evidence="2" id="KW-1185">Reference proteome</keyword>
<proteinExistence type="predicted"/>
<evidence type="ECO:0000313" key="1">
    <source>
        <dbReference type="EMBL" id="MBI6653580.1"/>
    </source>
</evidence>
<protein>
    <recommendedName>
        <fullName evidence="3">Phage protein</fullName>
    </recommendedName>
</protein>
<comment type="caution">
    <text evidence="1">The sequence shown here is derived from an EMBL/GenBank/DDBJ whole genome shotgun (WGS) entry which is preliminary data.</text>
</comment>
<gene>
    <name evidence="1" type="ORF">YA0849_32050</name>
</gene>
<sequence length="144" mass="15987">MDDDKMQNLLTKEDREWLNGLGLNLTTWRELTCAKLKGVASSQLRNTARDGCVYRGGAWVNAGALVDEVSQSITWNAQVYEAWAYGFASKIHAIGVTMSSFDAEILLIASGFEHEDLNELSRASSEAVAEAYHDLYGEEVDDDY</sequence>
<organism evidence="1 2">
    <name type="scientific">Pseudomonas veronii</name>
    <dbReference type="NCBI Taxonomy" id="76761"/>
    <lineage>
        <taxon>Bacteria</taxon>
        <taxon>Pseudomonadati</taxon>
        <taxon>Pseudomonadota</taxon>
        <taxon>Gammaproteobacteria</taxon>
        <taxon>Pseudomonadales</taxon>
        <taxon>Pseudomonadaceae</taxon>
        <taxon>Pseudomonas</taxon>
    </lineage>
</organism>
<evidence type="ECO:0000313" key="2">
    <source>
        <dbReference type="Proteomes" id="UP000614123"/>
    </source>
</evidence>
<name>A0ABS0VPW5_PSEVE</name>
<reference evidence="1 2" key="1">
    <citation type="submission" date="2020-12" db="EMBL/GenBank/DDBJ databases">
        <title>Comparative genomic insights into the epidemiology and virulence of plant pathogenic Pseudomonads from Turkey.</title>
        <authorList>
            <person name="Dillon M."/>
            <person name="Ruiz-Bedoya T."/>
            <person name="Bendalovic-Torma C."/>
            <person name="Guttman K.M."/>
            <person name="Kwak H."/>
            <person name="Middleton M.A."/>
            <person name="Wang P.W."/>
            <person name="Horuz S."/>
            <person name="Aysan Y."/>
            <person name="Guttman D.S."/>
        </authorList>
    </citation>
    <scope>NUCLEOTIDE SEQUENCE [LARGE SCALE GENOMIC DNA]</scope>
    <source>
        <strain evidence="1 2">S4_EA_3a</strain>
    </source>
</reference>
<evidence type="ECO:0008006" key="3">
    <source>
        <dbReference type="Google" id="ProtNLM"/>
    </source>
</evidence>
<dbReference type="RefSeq" id="WP_198718816.1">
    <property type="nucleotide sequence ID" value="NZ_JAEILD010000236.1"/>
</dbReference>
<dbReference type="Proteomes" id="UP000614123">
    <property type="component" value="Unassembled WGS sequence"/>
</dbReference>
<dbReference type="EMBL" id="JAEILD010000236">
    <property type="protein sequence ID" value="MBI6653580.1"/>
    <property type="molecule type" value="Genomic_DNA"/>
</dbReference>